<name>A0ABV0TZ86_9TELE</name>
<sequence length="113" mass="12470">MINAVTDLFLSQPTSKLRNVKPDAKRWQAGSSSFFPLLPKLNLEGDNSSGTSLCLCSLSPWFWIWPPLGLPGVTLATLVDAPRDTTEAELSMCQRTHLPFPITSERWLASALL</sequence>
<accession>A0ABV0TZ86</accession>
<dbReference type="EMBL" id="JAHRIQ010049313">
    <property type="protein sequence ID" value="MEQ2237605.1"/>
    <property type="molecule type" value="Genomic_DNA"/>
</dbReference>
<dbReference type="Proteomes" id="UP001482620">
    <property type="component" value="Unassembled WGS sequence"/>
</dbReference>
<gene>
    <name evidence="1" type="ORF">ILYODFUR_024789</name>
</gene>
<keyword evidence="2" id="KW-1185">Reference proteome</keyword>
<comment type="caution">
    <text evidence="1">The sequence shown here is derived from an EMBL/GenBank/DDBJ whole genome shotgun (WGS) entry which is preliminary data.</text>
</comment>
<protein>
    <submittedName>
        <fullName evidence="1">Uncharacterized protein</fullName>
    </submittedName>
</protein>
<evidence type="ECO:0000313" key="1">
    <source>
        <dbReference type="EMBL" id="MEQ2237605.1"/>
    </source>
</evidence>
<proteinExistence type="predicted"/>
<evidence type="ECO:0000313" key="2">
    <source>
        <dbReference type="Proteomes" id="UP001482620"/>
    </source>
</evidence>
<reference evidence="1 2" key="1">
    <citation type="submission" date="2021-06" db="EMBL/GenBank/DDBJ databases">
        <authorList>
            <person name="Palmer J.M."/>
        </authorList>
    </citation>
    <scope>NUCLEOTIDE SEQUENCE [LARGE SCALE GENOMIC DNA]</scope>
    <source>
        <strain evidence="2">if_2019</strain>
        <tissue evidence="1">Muscle</tissue>
    </source>
</reference>
<organism evidence="1 2">
    <name type="scientific">Ilyodon furcidens</name>
    <name type="common">goldbreast splitfin</name>
    <dbReference type="NCBI Taxonomy" id="33524"/>
    <lineage>
        <taxon>Eukaryota</taxon>
        <taxon>Metazoa</taxon>
        <taxon>Chordata</taxon>
        <taxon>Craniata</taxon>
        <taxon>Vertebrata</taxon>
        <taxon>Euteleostomi</taxon>
        <taxon>Actinopterygii</taxon>
        <taxon>Neopterygii</taxon>
        <taxon>Teleostei</taxon>
        <taxon>Neoteleostei</taxon>
        <taxon>Acanthomorphata</taxon>
        <taxon>Ovalentaria</taxon>
        <taxon>Atherinomorphae</taxon>
        <taxon>Cyprinodontiformes</taxon>
        <taxon>Goodeidae</taxon>
        <taxon>Ilyodon</taxon>
    </lineage>
</organism>